<dbReference type="AlphaFoldDB" id="A0A9P9DAQ5"/>
<feature type="compositionally biased region" description="Acidic residues" evidence="1">
    <location>
        <begin position="136"/>
        <end position="147"/>
    </location>
</feature>
<accession>A0A9P9DAQ5</accession>
<evidence type="ECO:0000313" key="3">
    <source>
        <dbReference type="Proteomes" id="UP000700596"/>
    </source>
</evidence>
<dbReference type="EMBL" id="JAGMWT010000015">
    <property type="protein sequence ID" value="KAH7115915.1"/>
    <property type="molecule type" value="Genomic_DNA"/>
</dbReference>
<protein>
    <submittedName>
        <fullName evidence="2">Uncharacterized protein</fullName>
    </submittedName>
</protein>
<feature type="region of interest" description="Disordered" evidence="1">
    <location>
        <begin position="101"/>
        <end position="148"/>
    </location>
</feature>
<name>A0A9P9DAQ5_9PLEO</name>
<proteinExistence type="predicted"/>
<dbReference type="Proteomes" id="UP000700596">
    <property type="component" value="Unassembled WGS sequence"/>
</dbReference>
<comment type="caution">
    <text evidence="2">The sequence shown here is derived from an EMBL/GenBank/DDBJ whole genome shotgun (WGS) entry which is preliminary data.</text>
</comment>
<sequence>MMHKPQKIIIPCHHASNYVQSTELNRLKQDLVDLFSPFSSILCVHQLVATEPTIFASPLAWLVLATRSPSNIQNRDFVRRAQDIENPSPRPLPMRTIPYKNKRLRKRSQNTSHSNRMNRMTFSHLSRSRDAKGLPYEDEDDDEDDNDNSCPSLRRTLCFGFCTSDPVPNHSTNEAEDRPARWIGTPGLAHAGRHGEGGRSGSIAWTGLWPVEGLHEEGKEWEECCDMARYEDGLKQRKMSTNIIFVPPVATNVPSETTARVSSKRRVRGRRIAGLGPSSPGRGRRRDQDRSPFTQCAVILVKESLGAGGGGLRMGSGG</sequence>
<organism evidence="2 3">
    <name type="scientific">Dendryphion nanum</name>
    <dbReference type="NCBI Taxonomy" id="256645"/>
    <lineage>
        <taxon>Eukaryota</taxon>
        <taxon>Fungi</taxon>
        <taxon>Dikarya</taxon>
        <taxon>Ascomycota</taxon>
        <taxon>Pezizomycotina</taxon>
        <taxon>Dothideomycetes</taxon>
        <taxon>Pleosporomycetidae</taxon>
        <taxon>Pleosporales</taxon>
        <taxon>Torulaceae</taxon>
        <taxon>Dendryphion</taxon>
    </lineage>
</organism>
<keyword evidence="3" id="KW-1185">Reference proteome</keyword>
<feature type="compositionally biased region" description="Polar residues" evidence="1">
    <location>
        <begin position="109"/>
        <end position="125"/>
    </location>
</feature>
<gene>
    <name evidence="2" type="ORF">B0J11DRAFT_593585</name>
</gene>
<feature type="compositionally biased region" description="Basic residues" evidence="1">
    <location>
        <begin position="262"/>
        <end position="271"/>
    </location>
</feature>
<evidence type="ECO:0000313" key="2">
    <source>
        <dbReference type="EMBL" id="KAH7115915.1"/>
    </source>
</evidence>
<evidence type="ECO:0000256" key="1">
    <source>
        <dbReference type="SAM" id="MobiDB-lite"/>
    </source>
</evidence>
<feature type="region of interest" description="Disordered" evidence="1">
    <location>
        <begin position="255"/>
        <end position="290"/>
    </location>
</feature>
<reference evidence="2" key="1">
    <citation type="journal article" date="2021" name="Nat. Commun.">
        <title>Genetic determinants of endophytism in the Arabidopsis root mycobiome.</title>
        <authorList>
            <person name="Mesny F."/>
            <person name="Miyauchi S."/>
            <person name="Thiergart T."/>
            <person name="Pickel B."/>
            <person name="Atanasova L."/>
            <person name="Karlsson M."/>
            <person name="Huettel B."/>
            <person name="Barry K.W."/>
            <person name="Haridas S."/>
            <person name="Chen C."/>
            <person name="Bauer D."/>
            <person name="Andreopoulos W."/>
            <person name="Pangilinan J."/>
            <person name="LaButti K."/>
            <person name="Riley R."/>
            <person name="Lipzen A."/>
            <person name="Clum A."/>
            <person name="Drula E."/>
            <person name="Henrissat B."/>
            <person name="Kohler A."/>
            <person name="Grigoriev I.V."/>
            <person name="Martin F.M."/>
            <person name="Hacquard S."/>
        </authorList>
    </citation>
    <scope>NUCLEOTIDE SEQUENCE</scope>
    <source>
        <strain evidence="2">MPI-CAGE-CH-0243</strain>
    </source>
</reference>